<feature type="transmembrane region" description="Helical" evidence="1">
    <location>
        <begin position="256"/>
        <end position="276"/>
    </location>
</feature>
<proteinExistence type="predicted"/>
<feature type="transmembrane region" description="Helical" evidence="1">
    <location>
        <begin position="192"/>
        <end position="212"/>
    </location>
</feature>
<dbReference type="InterPro" id="IPR037185">
    <property type="entry name" value="EmrE-like"/>
</dbReference>
<feature type="transmembrane region" description="Helical" evidence="1">
    <location>
        <begin position="232"/>
        <end position="250"/>
    </location>
</feature>
<dbReference type="InterPro" id="IPR017725">
    <property type="entry name" value="Phosphonate_util-assoc_TM_put"/>
</dbReference>
<comment type="caution">
    <text evidence="3">The sequence shown here is derived from an EMBL/GenBank/DDBJ whole genome shotgun (WGS) entry which is preliminary data.</text>
</comment>
<feature type="domain" description="EamA" evidence="2">
    <location>
        <begin position="4"/>
        <end position="136"/>
    </location>
</feature>
<accession>A0A1Q9HEQ5</accession>
<dbReference type="AlphaFoldDB" id="A0A1Q9HEQ5"/>
<organism evidence="3 4">
    <name type="scientific">Vibrio panuliri</name>
    <dbReference type="NCBI Taxonomy" id="1381081"/>
    <lineage>
        <taxon>Bacteria</taxon>
        <taxon>Pseudomonadati</taxon>
        <taxon>Pseudomonadota</taxon>
        <taxon>Gammaproteobacteria</taxon>
        <taxon>Vibrionales</taxon>
        <taxon>Vibrionaceae</taxon>
        <taxon>Vibrio</taxon>
    </lineage>
</organism>
<keyword evidence="1" id="KW-1133">Transmembrane helix</keyword>
<feature type="transmembrane region" description="Helical" evidence="1">
    <location>
        <begin position="30"/>
        <end position="53"/>
    </location>
</feature>
<name>A0A1Q9HEQ5_9VIBR</name>
<feature type="transmembrane region" description="Helical" evidence="1">
    <location>
        <begin position="65"/>
        <end position="87"/>
    </location>
</feature>
<feature type="transmembrane region" description="Helical" evidence="1">
    <location>
        <begin position="150"/>
        <end position="170"/>
    </location>
</feature>
<evidence type="ECO:0000259" key="2">
    <source>
        <dbReference type="Pfam" id="PF00892"/>
    </source>
</evidence>
<dbReference type="Proteomes" id="UP000186313">
    <property type="component" value="Unassembled WGS sequence"/>
</dbReference>
<keyword evidence="1" id="KW-0812">Transmembrane</keyword>
<evidence type="ECO:0000313" key="4">
    <source>
        <dbReference type="Proteomes" id="UP000186313"/>
    </source>
</evidence>
<protein>
    <submittedName>
        <fullName evidence="3">Multidrug transporter</fullName>
    </submittedName>
</protein>
<dbReference type="SUPFAM" id="SSF103481">
    <property type="entry name" value="Multidrug resistance efflux transporter EmrE"/>
    <property type="match status" value="1"/>
</dbReference>
<dbReference type="RefSeq" id="WP_075709364.1">
    <property type="nucleotide sequence ID" value="NZ_MJMJ01000023.1"/>
</dbReference>
<dbReference type="PANTHER" id="PTHR22911">
    <property type="entry name" value="ACYL-MALONYL CONDENSING ENZYME-RELATED"/>
    <property type="match status" value="1"/>
</dbReference>
<dbReference type="EMBL" id="MJMJ01000023">
    <property type="protein sequence ID" value="OLQ88196.1"/>
    <property type="molecule type" value="Genomic_DNA"/>
</dbReference>
<feature type="transmembrane region" description="Helical" evidence="1">
    <location>
        <begin position="281"/>
        <end position="299"/>
    </location>
</feature>
<dbReference type="OrthoDB" id="9783707at2"/>
<dbReference type="NCBIfam" id="TIGR03340">
    <property type="entry name" value="phn_DUF6"/>
    <property type="match status" value="1"/>
</dbReference>
<dbReference type="GO" id="GO:0016020">
    <property type="term" value="C:membrane"/>
    <property type="evidence" value="ECO:0007669"/>
    <property type="project" value="InterPro"/>
</dbReference>
<evidence type="ECO:0000313" key="3">
    <source>
        <dbReference type="EMBL" id="OLQ88196.1"/>
    </source>
</evidence>
<evidence type="ECO:0000256" key="1">
    <source>
        <dbReference type="SAM" id="Phobius"/>
    </source>
</evidence>
<dbReference type="Pfam" id="PF00892">
    <property type="entry name" value="EamA"/>
    <property type="match status" value="1"/>
</dbReference>
<feature type="transmembrane region" description="Helical" evidence="1">
    <location>
        <begin position="6"/>
        <end position="23"/>
    </location>
</feature>
<dbReference type="STRING" id="1381081.BIY22_08500"/>
<feature type="transmembrane region" description="Helical" evidence="1">
    <location>
        <begin position="94"/>
        <end position="114"/>
    </location>
</feature>
<dbReference type="InterPro" id="IPR000620">
    <property type="entry name" value="EamA_dom"/>
</dbReference>
<sequence length="300" mass="33191">MEHLAIMLVVISAVLHAGWNLLGKRYSGSGISFALAASLAASFFLLPYLLWYLTVLGFERLPKEFWQLLLLSGFCQIVYMVGLVYAYKHADIGVIYPIARALPVLIVGAANLLLGFPLTLMQWCGFALITLGCVFVPLTSFTQVTFKAYWNWGVFWALVAAVGTAGYSIIDKQALSLLSQAAYSLLNDKQSAVFYLGAQFWAMGLPILFWCLLTNNKQAIIKAWHMRKNGSLAGIMMATTYGLVLSAMTMTDNVSLVVALRQISIVFGLLMGVWFLKERWFVTRSLSVITILLGLFLSLA</sequence>
<dbReference type="PANTHER" id="PTHR22911:SF137">
    <property type="entry name" value="SOLUTE CARRIER FAMILY 35 MEMBER G2-RELATED"/>
    <property type="match status" value="1"/>
</dbReference>
<dbReference type="Gene3D" id="1.10.3730.20">
    <property type="match status" value="1"/>
</dbReference>
<gene>
    <name evidence="3" type="ORF">BIY22_08500</name>
</gene>
<feature type="transmembrane region" description="Helical" evidence="1">
    <location>
        <begin position="120"/>
        <end position="138"/>
    </location>
</feature>
<reference evidence="3 4" key="1">
    <citation type="submission" date="2016-09" db="EMBL/GenBank/DDBJ databases">
        <title>Genomic Taxonomy of the Vibrionaceae.</title>
        <authorList>
            <person name="Gonzalez-Castillo A."/>
            <person name="Gomez-Gil B."/>
            <person name="Enciso-Ibarra K."/>
        </authorList>
    </citation>
    <scope>NUCLEOTIDE SEQUENCE [LARGE SCALE GENOMIC DNA]</scope>
    <source>
        <strain evidence="3 4">CAIM 703</strain>
    </source>
</reference>
<keyword evidence="1" id="KW-0472">Membrane</keyword>